<sequence>MNIRGLDLNLLLVFEAIYSTGNISRAAEQLDLSQPAMSNALARLRKQLDDQLFVRSGNGVIPTSRGEEIIQPIRKALATIREGIGADAAFDPQASRRHFRLIVADPLERIVMSRLLWSVGPQAQITFELLPVPCMNVEEALLGGKADMAVFLMPGHYSELHDQPLCPVDLVVLARNGHPRIDGSITREVFMDERRIAMNLTPGKVSNSEKVTDWRHAWKHKVCEVYKISSIAQLVAETDLIGVVPRIYAAQVAQAYGLQVIPLPIQGSNQQYHMIWHKRFDTDKGHVWLRELAGTAVAEAYESLVS</sequence>
<dbReference type="InterPro" id="IPR036390">
    <property type="entry name" value="WH_DNA-bd_sf"/>
</dbReference>
<evidence type="ECO:0000256" key="2">
    <source>
        <dbReference type="ARBA" id="ARBA00022458"/>
    </source>
</evidence>
<evidence type="ECO:0000259" key="7">
    <source>
        <dbReference type="PROSITE" id="PS50931"/>
    </source>
</evidence>
<dbReference type="RefSeq" id="WP_160776591.1">
    <property type="nucleotide sequence ID" value="NZ_WUMV01000007.1"/>
</dbReference>
<keyword evidence="6" id="KW-0804">Transcription</keyword>
<dbReference type="PANTHER" id="PTHR30118">
    <property type="entry name" value="HTH-TYPE TRANSCRIPTIONAL REGULATOR LEUO-RELATED"/>
    <property type="match status" value="1"/>
</dbReference>
<organism evidence="8 9">
    <name type="scientific">Stappia sediminis</name>
    <dbReference type="NCBI Taxonomy" id="2692190"/>
    <lineage>
        <taxon>Bacteria</taxon>
        <taxon>Pseudomonadati</taxon>
        <taxon>Pseudomonadota</taxon>
        <taxon>Alphaproteobacteria</taxon>
        <taxon>Hyphomicrobiales</taxon>
        <taxon>Stappiaceae</taxon>
        <taxon>Stappia</taxon>
    </lineage>
</organism>
<dbReference type="InterPro" id="IPR050389">
    <property type="entry name" value="LysR-type_TF"/>
</dbReference>
<dbReference type="GO" id="GO:0003677">
    <property type="term" value="F:DNA binding"/>
    <property type="evidence" value="ECO:0007669"/>
    <property type="project" value="UniProtKB-KW"/>
</dbReference>
<evidence type="ECO:0000313" key="9">
    <source>
        <dbReference type="Proteomes" id="UP000433101"/>
    </source>
</evidence>
<dbReference type="InterPro" id="IPR037402">
    <property type="entry name" value="YidZ_PBP2"/>
</dbReference>
<keyword evidence="2" id="KW-0536">Nodulation</keyword>
<feature type="domain" description="HTH lysR-type" evidence="7">
    <location>
        <begin position="6"/>
        <end position="63"/>
    </location>
</feature>
<keyword evidence="3" id="KW-0678">Repressor</keyword>
<dbReference type="SUPFAM" id="SSF53850">
    <property type="entry name" value="Periplasmic binding protein-like II"/>
    <property type="match status" value="1"/>
</dbReference>
<dbReference type="Gene3D" id="3.40.190.10">
    <property type="entry name" value="Periplasmic binding protein-like II"/>
    <property type="match status" value="2"/>
</dbReference>
<dbReference type="InterPro" id="IPR000847">
    <property type="entry name" value="LysR_HTH_N"/>
</dbReference>
<dbReference type="PRINTS" id="PR00039">
    <property type="entry name" value="HTHLYSR"/>
</dbReference>
<keyword evidence="5" id="KW-0238">DNA-binding</keyword>
<dbReference type="Pfam" id="PF00126">
    <property type="entry name" value="HTH_1"/>
    <property type="match status" value="1"/>
</dbReference>
<name>A0A7X3LWD2_9HYPH</name>
<gene>
    <name evidence="8" type="ORF">GR183_15685</name>
</gene>
<evidence type="ECO:0000256" key="1">
    <source>
        <dbReference type="ARBA" id="ARBA00009437"/>
    </source>
</evidence>
<dbReference type="EMBL" id="WUMV01000007">
    <property type="protein sequence ID" value="MXN66356.1"/>
    <property type="molecule type" value="Genomic_DNA"/>
</dbReference>
<dbReference type="Proteomes" id="UP000433101">
    <property type="component" value="Unassembled WGS sequence"/>
</dbReference>
<comment type="similarity">
    <text evidence="1">Belongs to the LysR transcriptional regulatory family.</text>
</comment>
<protein>
    <submittedName>
        <fullName evidence="8">LysR family transcriptional regulator</fullName>
    </submittedName>
</protein>
<dbReference type="Pfam" id="PF03466">
    <property type="entry name" value="LysR_substrate"/>
    <property type="match status" value="1"/>
</dbReference>
<keyword evidence="9" id="KW-1185">Reference proteome</keyword>
<evidence type="ECO:0000256" key="3">
    <source>
        <dbReference type="ARBA" id="ARBA00022491"/>
    </source>
</evidence>
<dbReference type="CDD" id="cd08417">
    <property type="entry name" value="PBP2_Nitroaromatics_like"/>
    <property type="match status" value="1"/>
</dbReference>
<dbReference type="GO" id="GO:0003700">
    <property type="term" value="F:DNA-binding transcription factor activity"/>
    <property type="evidence" value="ECO:0007669"/>
    <property type="project" value="InterPro"/>
</dbReference>
<accession>A0A7X3LWD2</accession>
<keyword evidence="4" id="KW-0805">Transcription regulation</keyword>
<dbReference type="SUPFAM" id="SSF46785">
    <property type="entry name" value="Winged helix' DNA-binding domain"/>
    <property type="match status" value="1"/>
</dbReference>
<dbReference type="PANTHER" id="PTHR30118:SF6">
    <property type="entry name" value="HTH-TYPE TRANSCRIPTIONAL REGULATOR LEUO"/>
    <property type="match status" value="1"/>
</dbReference>
<dbReference type="Gene3D" id="1.10.10.10">
    <property type="entry name" value="Winged helix-like DNA-binding domain superfamily/Winged helix DNA-binding domain"/>
    <property type="match status" value="1"/>
</dbReference>
<proteinExistence type="inferred from homology"/>
<evidence type="ECO:0000256" key="4">
    <source>
        <dbReference type="ARBA" id="ARBA00023015"/>
    </source>
</evidence>
<dbReference type="InterPro" id="IPR005119">
    <property type="entry name" value="LysR_subst-bd"/>
</dbReference>
<dbReference type="InterPro" id="IPR036388">
    <property type="entry name" value="WH-like_DNA-bd_sf"/>
</dbReference>
<evidence type="ECO:0000313" key="8">
    <source>
        <dbReference type="EMBL" id="MXN66356.1"/>
    </source>
</evidence>
<dbReference type="PROSITE" id="PS50931">
    <property type="entry name" value="HTH_LYSR"/>
    <property type="match status" value="1"/>
</dbReference>
<evidence type="ECO:0000256" key="6">
    <source>
        <dbReference type="ARBA" id="ARBA00023163"/>
    </source>
</evidence>
<evidence type="ECO:0000256" key="5">
    <source>
        <dbReference type="ARBA" id="ARBA00023125"/>
    </source>
</evidence>
<reference evidence="8 9" key="1">
    <citation type="submission" date="2019-12" db="EMBL/GenBank/DDBJ databases">
        <authorList>
            <person name="Li M."/>
        </authorList>
    </citation>
    <scope>NUCLEOTIDE SEQUENCE [LARGE SCALE GENOMIC DNA]</scope>
    <source>
        <strain evidence="8 9">GBMRC 2046</strain>
    </source>
</reference>
<dbReference type="AlphaFoldDB" id="A0A7X3LWD2"/>
<comment type="caution">
    <text evidence="8">The sequence shown here is derived from an EMBL/GenBank/DDBJ whole genome shotgun (WGS) entry which is preliminary data.</text>
</comment>